<sequence>MILLFIFGVSILQYALYFFNAKSHTKIPGFIITVLFLIGHFYVFPQLFFPEPRPDGINCGMPALGIMLAFWVFGTVAILITYTSFKLTTRVKQIK</sequence>
<keyword evidence="1" id="KW-0472">Membrane</keyword>
<evidence type="ECO:0000313" key="3">
    <source>
        <dbReference type="Proteomes" id="UP000290608"/>
    </source>
</evidence>
<dbReference type="AlphaFoldDB" id="A0A4Q0PNA5"/>
<name>A0A4Q0PNA5_9FLAO</name>
<accession>A0A4Q0PNA5</accession>
<evidence type="ECO:0000256" key="1">
    <source>
        <dbReference type="SAM" id="Phobius"/>
    </source>
</evidence>
<dbReference type="EMBL" id="QOVL01000005">
    <property type="protein sequence ID" value="RXG31911.1"/>
    <property type="molecule type" value="Genomic_DNA"/>
</dbReference>
<reference evidence="2 3" key="1">
    <citation type="submission" date="2018-07" db="EMBL/GenBank/DDBJ databases">
        <title>Leeuwenhoekiella genomics.</title>
        <authorList>
            <person name="Tahon G."/>
            <person name="Willems A."/>
        </authorList>
    </citation>
    <scope>NUCLEOTIDE SEQUENCE [LARGE SCALE GENOMIC DNA]</scope>
    <source>
        <strain evidence="2 3">LMG 1345</strain>
    </source>
</reference>
<keyword evidence="1" id="KW-0812">Transmembrane</keyword>
<proteinExistence type="predicted"/>
<comment type="caution">
    <text evidence="2">The sequence shown here is derived from an EMBL/GenBank/DDBJ whole genome shotgun (WGS) entry which is preliminary data.</text>
</comment>
<dbReference type="Proteomes" id="UP000290608">
    <property type="component" value="Unassembled WGS sequence"/>
</dbReference>
<protein>
    <submittedName>
        <fullName evidence="2">Uncharacterized protein</fullName>
    </submittedName>
</protein>
<dbReference type="RefSeq" id="WP_073098380.1">
    <property type="nucleotide sequence ID" value="NZ_QOVL01000005.1"/>
</dbReference>
<keyword evidence="1" id="KW-1133">Transmembrane helix</keyword>
<dbReference type="STRING" id="1122159.SAMN02745246_01271"/>
<feature type="transmembrane region" description="Helical" evidence="1">
    <location>
        <begin position="27"/>
        <end position="44"/>
    </location>
</feature>
<organism evidence="2 3">
    <name type="scientific">Leeuwenhoekiella marinoflava</name>
    <dbReference type="NCBI Taxonomy" id="988"/>
    <lineage>
        <taxon>Bacteria</taxon>
        <taxon>Pseudomonadati</taxon>
        <taxon>Bacteroidota</taxon>
        <taxon>Flavobacteriia</taxon>
        <taxon>Flavobacteriales</taxon>
        <taxon>Flavobacteriaceae</taxon>
        <taxon>Leeuwenhoekiella</taxon>
    </lineage>
</organism>
<gene>
    <name evidence="2" type="ORF">DSL99_1213</name>
</gene>
<evidence type="ECO:0000313" key="2">
    <source>
        <dbReference type="EMBL" id="RXG31911.1"/>
    </source>
</evidence>
<feature type="transmembrane region" description="Helical" evidence="1">
    <location>
        <begin position="64"/>
        <end position="85"/>
    </location>
</feature>